<organism evidence="2 3">
    <name type="scientific">Gossypium australe</name>
    <dbReference type="NCBI Taxonomy" id="47621"/>
    <lineage>
        <taxon>Eukaryota</taxon>
        <taxon>Viridiplantae</taxon>
        <taxon>Streptophyta</taxon>
        <taxon>Embryophyta</taxon>
        <taxon>Tracheophyta</taxon>
        <taxon>Spermatophyta</taxon>
        <taxon>Magnoliopsida</taxon>
        <taxon>eudicotyledons</taxon>
        <taxon>Gunneridae</taxon>
        <taxon>Pentapetalae</taxon>
        <taxon>rosids</taxon>
        <taxon>malvids</taxon>
        <taxon>Malvales</taxon>
        <taxon>Malvaceae</taxon>
        <taxon>Malvoideae</taxon>
        <taxon>Gossypium</taxon>
    </lineage>
</organism>
<evidence type="ECO:0000259" key="1">
    <source>
        <dbReference type="Pfam" id="PF22936"/>
    </source>
</evidence>
<protein>
    <recommendedName>
        <fullName evidence="1">Retrovirus-related Pol polyprotein from transposon TNT 1-94-like beta-barrel domain-containing protein</fullName>
    </recommendedName>
</protein>
<dbReference type="OrthoDB" id="1001852at2759"/>
<evidence type="ECO:0000313" key="2">
    <source>
        <dbReference type="EMBL" id="KAA3467155.1"/>
    </source>
</evidence>
<proteinExistence type="predicted"/>
<name>A0A5B6VD74_9ROSI</name>
<dbReference type="Pfam" id="PF22936">
    <property type="entry name" value="Pol_BBD"/>
    <property type="match status" value="1"/>
</dbReference>
<dbReference type="EMBL" id="SMMG02000007">
    <property type="protein sequence ID" value="KAA3467155.1"/>
    <property type="molecule type" value="Genomic_DNA"/>
</dbReference>
<reference evidence="2" key="1">
    <citation type="submission" date="2019-08" db="EMBL/GenBank/DDBJ databases">
        <authorList>
            <person name="Liu F."/>
        </authorList>
    </citation>
    <scope>NUCLEOTIDE SEQUENCE [LARGE SCALE GENOMIC DNA]</scope>
    <source>
        <strain evidence="2">PA1801</strain>
        <tissue evidence="2">Leaf</tissue>
    </source>
</reference>
<comment type="caution">
    <text evidence="2">The sequence shown here is derived from an EMBL/GenBank/DDBJ whole genome shotgun (WGS) entry which is preliminary data.</text>
</comment>
<accession>A0A5B6VD74</accession>
<dbReference type="InterPro" id="IPR054722">
    <property type="entry name" value="PolX-like_BBD"/>
</dbReference>
<gene>
    <name evidence="2" type="ORF">EPI10_002194</name>
</gene>
<evidence type="ECO:0000313" key="3">
    <source>
        <dbReference type="Proteomes" id="UP000325315"/>
    </source>
</evidence>
<keyword evidence="3" id="KW-1185">Reference proteome</keyword>
<dbReference type="AlphaFoldDB" id="A0A5B6VD74"/>
<dbReference type="Proteomes" id="UP000325315">
    <property type="component" value="Unassembled WGS sequence"/>
</dbReference>
<sequence>MTSTSGSIFLGESQFISKSLYFNGANYSYWKTRMILFIQANDLAVWDIIMDDPSIPLKQKEELLVPKSKKEWNKEDRRSIQLNAKVMHTLFCALGPDEYNKVSSCLNVKEICDKLEPVTSIEEEKNLEKLNLDEIISSLLTHEMRLNEGVEEAKIEKKKKEGLKLESTKRNDPIICYECKKAGHIKFGYLKWKKKGSSKQKLKAHVTTWSDEDSSDNEDQEVANLFLMALDNPKEEEYCFKVDNSSKNSWYLDNGCSKHMTNDKSYFINLKSTVKEKLLLVTNPNDK</sequence>
<feature type="domain" description="Retrovirus-related Pol polyprotein from transposon TNT 1-94-like beta-barrel" evidence="1">
    <location>
        <begin position="250"/>
        <end position="279"/>
    </location>
</feature>
<dbReference type="PANTHER" id="PTHR34676">
    <property type="entry name" value="DUF4219 DOMAIN-CONTAINING PROTEIN-RELATED"/>
    <property type="match status" value="1"/>
</dbReference>
<dbReference type="PANTHER" id="PTHR34676:SF8">
    <property type="entry name" value="TRANSMEMBRANE PROTEIN"/>
    <property type="match status" value="1"/>
</dbReference>